<accession>H2ZVR3</accession>
<comment type="subcellular location">
    <subcellularLocation>
        <location evidence="1">Secreted</location>
    </subcellularLocation>
</comment>
<feature type="disulfide bond" evidence="7">
    <location>
        <begin position="711"/>
        <end position="721"/>
    </location>
</feature>
<feature type="disulfide bond" evidence="7">
    <location>
        <begin position="245"/>
        <end position="309"/>
    </location>
</feature>
<dbReference type="SUPFAM" id="SSF56487">
    <property type="entry name" value="SRCR-like"/>
    <property type="match status" value="7"/>
</dbReference>
<dbReference type="Proteomes" id="UP000008672">
    <property type="component" value="Unassembled WGS sequence"/>
</dbReference>
<dbReference type="InterPro" id="IPR001190">
    <property type="entry name" value="SRCR"/>
</dbReference>
<feature type="domain" description="SRCR" evidence="9">
    <location>
        <begin position="219"/>
        <end position="320"/>
    </location>
</feature>
<dbReference type="GO" id="GO:0031638">
    <property type="term" value="P:zymogen activation"/>
    <property type="evidence" value="ECO:0007669"/>
    <property type="project" value="TreeGrafter"/>
</dbReference>
<proteinExistence type="predicted"/>
<feature type="domain" description="SRCR" evidence="9">
    <location>
        <begin position="760"/>
        <end position="860"/>
    </location>
</feature>
<dbReference type="Pfam" id="PF00530">
    <property type="entry name" value="SRCR"/>
    <property type="match status" value="7"/>
</dbReference>
<dbReference type="FunFam" id="3.10.250.10:FF:000003">
    <property type="entry name" value="Deleted in malignant brain tumors 1"/>
    <property type="match status" value="1"/>
</dbReference>
<evidence type="ECO:0000259" key="9">
    <source>
        <dbReference type="PROSITE" id="PS50287"/>
    </source>
</evidence>
<dbReference type="GO" id="GO:0005615">
    <property type="term" value="C:extracellular space"/>
    <property type="evidence" value="ECO:0007669"/>
    <property type="project" value="TreeGrafter"/>
</dbReference>
<keyword evidence="6" id="KW-0325">Glycoprotein</keyword>
<dbReference type="FunFam" id="3.10.250.10:FF:000006">
    <property type="entry name" value="neurotrypsin isoform X2"/>
    <property type="match status" value="2"/>
</dbReference>
<sequence length="965" mass="106974">SDSDDVRLVNGRSPCAGRVEISNNNQWGTVCDDSWDLKDAEVVCRQLGCGAALQALGDDKAHFGPGSGNIWLDEVSCSGSESFLRDCGSNGWGNSNCGHDEDAGVICSDSFFPQGEAGQGEPCAGWGGIISNSQWGIIMRRRLNLLDVQDIIRSLRHKNLVSLQSSRYIQKLLPDSWTTLFSCKRSVFFLQQAHMEYWMNSSCSLKERKFAWLLFWHSIRLTGGTNPCSGRLEVQQKDESWSTVCAENFDLNDAKVICHELECGFPQSVLAGAEFGEGVGQILNYEFQCKGTESRLPFCTTSPTPQRSCSHKNDVGIICSGKYLRIFNGSDGCSGRVELQFRDTWGSVCDHEWDLQDADVLCRQSKCGYAIATPGGAAFGEGKGTVWADEFQCKGNESSLWECPMKPSSYHSCTHKNDAGVICSVSDQIQKLKVPSDEACRKQADIYYAGTWTRLFNDTWEINEDNTVCRQLFCVDSVQSNNSTGVAKLPKKLERLHCKGSGNSLWNCTLSYKLSADFTSEKSDVIEEVDTLCSENLKLQLVNGGGECEGRVEVYNNGIWGTVCDDSWDLADADVVCRQLRCGHAIHARASAFFGSGSGKIWLDDLRCSGSESALWQCPSREWGQHDCSHKEDAGVMCSGFKQLRLVSESEECSGKLEVFYNGSWGSVCYNNMNKGTADSFCRHLKCGQQKQITSVTVTDSKVRWLDNVKCYGHEMFIWQCLSSRWGENRCTDSEIAQLTCSGKESEKPGSNCTVDYDKLRLVGGETNCSGRLEVWYNGSWGTVCDDSWDLTDAEVVCRQRGCGVVESIPGETEFGKGTGPIWLDEVSCSGRELVLQDCRSSPWGQHDCFHKEDVQVKCKGNTSPQPSVQDGKRTPPPGSQNWFMLPIIICMILGALLFVVLVILGGQIQSQRLQKKEALLRRESSTAYYEAVYEEIDYNMIRGRPDKSVSLPSDKYNLSGQVLV</sequence>
<feature type="disulfide bond" evidence="7">
    <location>
        <begin position="393"/>
        <end position="403"/>
    </location>
</feature>
<evidence type="ECO:0000256" key="3">
    <source>
        <dbReference type="ARBA" id="ARBA00022729"/>
    </source>
</evidence>
<dbReference type="EMBL" id="AFYH01256884">
    <property type="status" value="NOT_ANNOTATED_CDS"/>
    <property type="molecule type" value="Genomic_DNA"/>
</dbReference>
<dbReference type="PANTHER" id="PTHR48071">
    <property type="entry name" value="SRCR DOMAIN-CONTAINING PROTEIN"/>
    <property type="match status" value="1"/>
</dbReference>
<evidence type="ECO:0000256" key="2">
    <source>
        <dbReference type="ARBA" id="ARBA00022525"/>
    </source>
</evidence>
<feature type="domain" description="SRCR" evidence="9">
    <location>
        <begin position="430"/>
        <end position="534"/>
    </location>
</feature>
<feature type="disulfide bond" evidence="7">
    <location>
        <begin position="77"/>
        <end position="87"/>
    </location>
</feature>
<dbReference type="EMBL" id="AFYH01256882">
    <property type="status" value="NOT_ANNOTATED_CDS"/>
    <property type="molecule type" value="Genomic_DNA"/>
</dbReference>
<dbReference type="eggNOG" id="ENOG502QQ5W">
    <property type="taxonomic scope" value="Eukaryota"/>
</dbReference>
<feature type="domain" description="SRCR" evidence="9">
    <location>
        <begin position="539"/>
        <end position="639"/>
    </location>
</feature>
<dbReference type="Gene3D" id="3.10.250.10">
    <property type="entry name" value="SRCR-like domain"/>
    <property type="match status" value="7"/>
</dbReference>
<dbReference type="InterPro" id="IPR036772">
    <property type="entry name" value="SRCR-like_dom_sf"/>
</dbReference>
<dbReference type="AlphaFoldDB" id="H2ZVR3"/>
<evidence type="ECO:0000256" key="5">
    <source>
        <dbReference type="ARBA" id="ARBA00023157"/>
    </source>
</evidence>
<feature type="disulfide bond" evidence="7">
    <location>
        <begin position="785"/>
        <end position="849"/>
    </location>
</feature>
<dbReference type="PROSITE" id="PS00420">
    <property type="entry name" value="SRCR_1"/>
    <property type="match status" value="2"/>
</dbReference>
<keyword evidence="8" id="KW-0472">Membrane</keyword>
<keyword evidence="3" id="KW-0732">Signal</keyword>
<feature type="disulfide bond" evidence="7">
    <location>
        <begin position="349"/>
        <end position="413"/>
    </location>
</feature>
<feature type="domain" description="SRCR" evidence="9">
    <location>
        <begin position="324"/>
        <end position="424"/>
    </location>
</feature>
<protein>
    <recommendedName>
        <fullName evidence="9">SRCR domain-containing protein</fullName>
    </recommendedName>
</protein>
<dbReference type="Ensembl" id="ENSLACT00000001497.1">
    <property type="protein sequence ID" value="ENSLACP00000001484.1"/>
    <property type="gene ID" value="ENSLACG00000001328.1"/>
</dbReference>
<feature type="domain" description="SRCR" evidence="9">
    <location>
        <begin position="644"/>
        <end position="742"/>
    </location>
</feature>
<feature type="transmembrane region" description="Helical" evidence="8">
    <location>
        <begin position="883"/>
        <end position="907"/>
    </location>
</feature>
<dbReference type="FunFam" id="3.10.250.10:FF:000002">
    <property type="entry name" value="Scavenger receptor cysteine-rich type 1 protein M130"/>
    <property type="match status" value="1"/>
</dbReference>
<comment type="caution">
    <text evidence="7">Lacks conserved residue(s) required for the propagation of feature annotation.</text>
</comment>
<dbReference type="OMA" id="DANCITT"/>
<keyword evidence="11" id="KW-1185">Reference proteome</keyword>
<dbReference type="GeneTree" id="ENSGT00940000155987"/>
<feature type="disulfide bond" evidence="7">
    <location>
        <begin position="798"/>
        <end position="859"/>
    </location>
</feature>
<evidence type="ECO:0000256" key="1">
    <source>
        <dbReference type="ARBA" id="ARBA00004613"/>
    </source>
</evidence>
<evidence type="ECO:0000256" key="7">
    <source>
        <dbReference type="PROSITE-ProRule" id="PRU00196"/>
    </source>
</evidence>
<keyword evidence="8" id="KW-0812">Transmembrane</keyword>
<feature type="disulfide bond" evidence="7">
    <location>
        <begin position="498"/>
        <end position="508"/>
    </location>
</feature>
<reference evidence="10" key="2">
    <citation type="submission" date="2025-08" db="UniProtKB">
        <authorList>
            <consortium name="Ensembl"/>
        </authorList>
    </citation>
    <scope>IDENTIFICATION</scope>
</reference>
<dbReference type="HOGENOM" id="CLU_002555_0_1_1"/>
<evidence type="ECO:0000256" key="8">
    <source>
        <dbReference type="SAM" id="Phobius"/>
    </source>
</evidence>
<feature type="disulfide bond" evidence="7">
    <location>
        <begin position="829"/>
        <end position="839"/>
    </location>
</feature>
<dbReference type="PROSITE" id="PS50287">
    <property type="entry name" value="SRCR_2"/>
    <property type="match status" value="7"/>
</dbReference>
<dbReference type="GO" id="GO:0004252">
    <property type="term" value="F:serine-type endopeptidase activity"/>
    <property type="evidence" value="ECO:0007669"/>
    <property type="project" value="TreeGrafter"/>
</dbReference>
<evidence type="ECO:0000256" key="4">
    <source>
        <dbReference type="ARBA" id="ARBA00022737"/>
    </source>
</evidence>
<dbReference type="EMBL" id="AFYH01256883">
    <property type="status" value="NOT_ANNOTATED_CDS"/>
    <property type="molecule type" value="Genomic_DNA"/>
</dbReference>
<dbReference type="FunCoup" id="H2ZVR3">
    <property type="interactions" value="67"/>
</dbReference>
<reference evidence="11" key="1">
    <citation type="submission" date="2011-08" db="EMBL/GenBank/DDBJ databases">
        <title>The draft genome of Latimeria chalumnae.</title>
        <authorList>
            <person name="Di Palma F."/>
            <person name="Alfoldi J."/>
            <person name="Johnson J."/>
            <person name="Berlin A."/>
            <person name="Gnerre S."/>
            <person name="Jaffe D."/>
            <person name="MacCallum I."/>
            <person name="Young S."/>
            <person name="Walker B.J."/>
            <person name="Lander E."/>
            <person name="Lindblad-Toh K."/>
        </authorList>
    </citation>
    <scope>NUCLEOTIDE SEQUENCE [LARGE SCALE GENOMIC DNA]</scope>
    <source>
        <strain evidence="11">Wild caught</strain>
    </source>
</reference>
<feature type="disulfide bond" evidence="7">
    <location>
        <begin position="362"/>
        <end position="423"/>
    </location>
</feature>
<dbReference type="EMBL" id="AFYH01256881">
    <property type="status" value="NOT_ANNOTATED_CDS"/>
    <property type="molecule type" value="Genomic_DNA"/>
</dbReference>
<keyword evidence="5 7" id="KW-1015">Disulfide bond</keyword>
<evidence type="ECO:0000313" key="10">
    <source>
        <dbReference type="Ensembl" id="ENSLACP00000001484.1"/>
    </source>
</evidence>
<dbReference type="PANTHER" id="PTHR48071:SF15">
    <property type="entry name" value="SRCR DOMAIN-CONTAINING PROTEIN"/>
    <property type="match status" value="1"/>
</dbReference>
<name>H2ZVR3_LATCH</name>
<keyword evidence="2" id="KW-0964">Secreted</keyword>
<evidence type="ECO:0000313" key="11">
    <source>
        <dbReference type="Proteomes" id="UP000008672"/>
    </source>
</evidence>
<dbReference type="GO" id="GO:0005886">
    <property type="term" value="C:plasma membrane"/>
    <property type="evidence" value="ECO:0007669"/>
    <property type="project" value="TreeGrafter"/>
</dbReference>
<feature type="disulfide bond" evidence="7">
    <location>
        <begin position="564"/>
        <end position="628"/>
    </location>
</feature>
<dbReference type="FunFam" id="3.10.250.10:FF:000031">
    <property type="entry name" value="RIKEN cDNA 5830411N06, isoform CRA_a"/>
    <property type="match status" value="1"/>
</dbReference>
<feature type="disulfide bond" evidence="7">
    <location>
        <begin position="577"/>
        <end position="638"/>
    </location>
</feature>
<reference evidence="10" key="3">
    <citation type="submission" date="2025-09" db="UniProtKB">
        <authorList>
            <consortium name="Ensembl"/>
        </authorList>
    </citation>
    <scope>IDENTIFICATION</scope>
</reference>
<organism evidence="10 11">
    <name type="scientific">Latimeria chalumnae</name>
    <name type="common">Coelacanth</name>
    <dbReference type="NCBI Taxonomy" id="7897"/>
    <lineage>
        <taxon>Eukaryota</taxon>
        <taxon>Metazoa</taxon>
        <taxon>Chordata</taxon>
        <taxon>Craniata</taxon>
        <taxon>Vertebrata</taxon>
        <taxon>Euteleostomi</taxon>
        <taxon>Coelacanthiformes</taxon>
        <taxon>Coelacanthidae</taxon>
        <taxon>Latimeria</taxon>
    </lineage>
</organism>
<keyword evidence="4" id="KW-0677">Repeat</keyword>
<dbReference type="PRINTS" id="PR00258">
    <property type="entry name" value="SPERACTRCPTR"/>
</dbReference>
<feature type="disulfide bond" evidence="7">
    <location>
        <begin position="289"/>
        <end position="299"/>
    </location>
</feature>
<feature type="domain" description="SRCR" evidence="9">
    <location>
        <begin position="6"/>
        <end position="108"/>
    </location>
</feature>
<evidence type="ECO:0000256" key="6">
    <source>
        <dbReference type="ARBA" id="ARBA00023180"/>
    </source>
</evidence>
<feature type="disulfide bond" evidence="7">
    <location>
        <begin position="608"/>
        <end position="618"/>
    </location>
</feature>
<dbReference type="FunFam" id="3.10.250.10:FF:000012">
    <property type="entry name" value="CD163 molecule like 1"/>
    <property type="match status" value="1"/>
</dbReference>
<dbReference type="InParanoid" id="H2ZVR3"/>
<keyword evidence="8" id="KW-1133">Transmembrane helix</keyword>
<dbReference type="SMART" id="SM00202">
    <property type="entry name" value="SR"/>
    <property type="match status" value="6"/>
</dbReference>
<feature type="disulfide bond" evidence="7">
    <location>
        <begin position="258"/>
        <end position="319"/>
    </location>
</feature>